<dbReference type="RefSeq" id="WP_273847064.1">
    <property type="nucleotide sequence ID" value="NZ_JAQQWT010000021.1"/>
</dbReference>
<reference evidence="3 4" key="1">
    <citation type="submission" date="2024-09" db="EMBL/GenBank/DDBJ databases">
        <authorList>
            <person name="Sun Q."/>
            <person name="Mori K."/>
        </authorList>
    </citation>
    <scope>NUCLEOTIDE SEQUENCE [LARGE SCALE GENOMIC DNA]</scope>
    <source>
        <strain evidence="3 4">NCAIM B.02301</strain>
    </source>
</reference>
<keyword evidence="4" id="KW-1185">Reference proteome</keyword>
<dbReference type="SUPFAM" id="SSF89550">
    <property type="entry name" value="PHP domain-like"/>
    <property type="match status" value="1"/>
</dbReference>
<evidence type="ECO:0000313" key="4">
    <source>
        <dbReference type="Proteomes" id="UP001589833"/>
    </source>
</evidence>
<proteinExistence type="predicted"/>
<dbReference type="InterPro" id="IPR016195">
    <property type="entry name" value="Pol/histidinol_Pase-like"/>
</dbReference>
<dbReference type="PANTHER" id="PTHR42924">
    <property type="entry name" value="EXONUCLEASE"/>
    <property type="match status" value="1"/>
</dbReference>
<protein>
    <submittedName>
        <fullName evidence="3">PHP domain-containing protein</fullName>
    </submittedName>
</protein>
<dbReference type="PANTHER" id="PTHR42924:SF3">
    <property type="entry name" value="POLYMERASE_HISTIDINOL PHOSPHATASE N-TERMINAL DOMAIN-CONTAINING PROTEIN"/>
    <property type="match status" value="1"/>
</dbReference>
<dbReference type="Proteomes" id="UP001589833">
    <property type="component" value="Unassembled WGS sequence"/>
</dbReference>
<comment type="caution">
    <text evidence="3">The sequence shown here is derived from an EMBL/GenBank/DDBJ whole genome shotgun (WGS) entry which is preliminary data.</text>
</comment>
<dbReference type="InterPro" id="IPR003141">
    <property type="entry name" value="Pol/His_phosphatase_N"/>
</dbReference>
<evidence type="ECO:0000256" key="1">
    <source>
        <dbReference type="SAM" id="MobiDB-lite"/>
    </source>
</evidence>
<evidence type="ECO:0000259" key="2">
    <source>
        <dbReference type="SMART" id="SM00481"/>
    </source>
</evidence>
<feature type="compositionally biased region" description="Basic and acidic residues" evidence="1">
    <location>
        <begin position="1"/>
        <end position="11"/>
    </location>
</feature>
<organism evidence="3 4">
    <name type="scientific">Halalkalibacter alkalisediminis</name>
    <dbReference type="NCBI Taxonomy" id="935616"/>
    <lineage>
        <taxon>Bacteria</taxon>
        <taxon>Bacillati</taxon>
        <taxon>Bacillota</taxon>
        <taxon>Bacilli</taxon>
        <taxon>Bacillales</taxon>
        <taxon>Bacillaceae</taxon>
        <taxon>Halalkalibacter</taxon>
    </lineage>
</organism>
<dbReference type="InterPro" id="IPR052018">
    <property type="entry name" value="PHP_domain"/>
</dbReference>
<dbReference type="EMBL" id="JBHLTR010000026">
    <property type="protein sequence ID" value="MFC0560438.1"/>
    <property type="molecule type" value="Genomic_DNA"/>
</dbReference>
<dbReference type="InterPro" id="IPR004013">
    <property type="entry name" value="PHP_dom"/>
</dbReference>
<feature type="region of interest" description="Disordered" evidence="1">
    <location>
        <begin position="1"/>
        <end position="22"/>
    </location>
</feature>
<dbReference type="Gene3D" id="1.10.150.650">
    <property type="match status" value="1"/>
</dbReference>
<name>A0ABV6NJY3_9BACI</name>
<gene>
    <name evidence="3" type="ORF">ACFFH4_15655</name>
</gene>
<evidence type="ECO:0000313" key="3">
    <source>
        <dbReference type="EMBL" id="MFC0560438.1"/>
    </source>
</evidence>
<dbReference type="Pfam" id="PF02811">
    <property type="entry name" value="PHP"/>
    <property type="match status" value="1"/>
</dbReference>
<accession>A0ABV6NJY3</accession>
<feature type="domain" description="Polymerase/histidinol phosphatase N-terminal" evidence="2">
    <location>
        <begin position="7"/>
        <end position="72"/>
    </location>
</feature>
<dbReference type="Gene3D" id="3.20.20.140">
    <property type="entry name" value="Metal-dependent hydrolases"/>
    <property type="match status" value="1"/>
</dbReference>
<dbReference type="SMART" id="SM00481">
    <property type="entry name" value="POLIIIAc"/>
    <property type="match status" value="1"/>
</dbReference>
<dbReference type="CDD" id="cd07438">
    <property type="entry name" value="PHP_HisPPase_AMP"/>
    <property type="match status" value="1"/>
</dbReference>
<sequence length="282" mass="32023">MTENKNSDLHMHSTASDGGYSPSELMKKCNEVQLEIVSLTDHDSVDGIEEAILSGEKLGIQVIPGIEFSTKYKGKSVHILGYQFDYKNEKLQVMLKKQKQLRRDRLDTIIEKLDRIDLKIKPDQVLKHTDGGSIGRPHVAKALIEAGYVKDVAEAFELYLAEGKPGYVEKSQEMSVEEAINWVHQTNGIAIVAHPDYYDVDDELINWVKDWGLDGIEVYHRDHNEEAVKRYETIADSIEKELGRTLYRTGGSDFHHEDYGRVREPLGVTRVSNQLANQLLES</sequence>